<evidence type="ECO:0000256" key="3">
    <source>
        <dbReference type="ARBA" id="ARBA00022519"/>
    </source>
</evidence>
<name>A0A2A2FCC5_9GAMM</name>
<feature type="region of interest" description="Disordered" evidence="10">
    <location>
        <begin position="341"/>
        <end position="361"/>
    </location>
</feature>
<dbReference type="GO" id="GO:0004888">
    <property type="term" value="F:transmembrane signaling receptor activity"/>
    <property type="evidence" value="ECO:0007669"/>
    <property type="project" value="InterPro"/>
</dbReference>
<evidence type="ECO:0000313" key="15">
    <source>
        <dbReference type="EMBL" id="PAU82203.1"/>
    </source>
</evidence>
<evidence type="ECO:0000259" key="13">
    <source>
        <dbReference type="PROSITE" id="PS50192"/>
    </source>
</evidence>
<dbReference type="Pfam" id="PF00015">
    <property type="entry name" value="MCPsignal"/>
    <property type="match status" value="1"/>
</dbReference>
<keyword evidence="5 11" id="KW-1133">Transmembrane helix</keyword>
<evidence type="ECO:0000256" key="11">
    <source>
        <dbReference type="SAM" id="Phobius"/>
    </source>
</evidence>
<feature type="compositionally biased region" description="Basic and acidic residues" evidence="10">
    <location>
        <begin position="350"/>
        <end position="361"/>
    </location>
</feature>
<evidence type="ECO:0000256" key="5">
    <source>
        <dbReference type="ARBA" id="ARBA00022989"/>
    </source>
</evidence>
<dbReference type="Proteomes" id="UP000218896">
    <property type="component" value="Unassembled WGS sequence"/>
</dbReference>
<dbReference type="PROSITE" id="PS50192">
    <property type="entry name" value="T_SNARE"/>
    <property type="match status" value="1"/>
</dbReference>
<dbReference type="Gene3D" id="6.10.340.10">
    <property type="match status" value="1"/>
</dbReference>
<dbReference type="Pfam" id="PF00672">
    <property type="entry name" value="HAMP"/>
    <property type="match status" value="1"/>
</dbReference>
<dbReference type="InterPro" id="IPR004089">
    <property type="entry name" value="MCPsignal_dom"/>
</dbReference>
<dbReference type="InterPro" id="IPR003660">
    <property type="entry name" value="HAMP_dom"/>
</dbReference>
<evidence type="ECO:0000256" key="1">
    <source>
        <dbReference type="ARBA" id="ARBA00004429"/>
    </source>
</evidence>
<organism evidence="15 16">
    <name type="scientific">Halovibrio salipaludis</name>
    <dbReference type="NCBI Taxonomy" id="2032626"/>
    <lineage>
        <taxon>Bacteria</taxon>
        <taxon>Pseudomonadati</taxon>
        <taxon>Pseudomonadota</taxon>
        <taxon>Gammaproteobacteria</taxon>
        <taxon>Oceanospirillales</taxon>
        <taxon>Halomonadaceae</taxon>
        <taxon>Halovibrio</taxon>
    </lineage>
</organism>
<evidence type="ECO:0000256" key="2">
    <source>
        <dbReference type="ARBA" id="ARBA00022475"/>
    </source>
</evidence>
<feature type="transmembrane region" description="Helical" evidence="11">
    <location>
        <begin position="27"/>
        <end position="46"/>
    </location>
</feature>
<dbReference type="SMART" id="SM01049">
    <property type="entry name" value="Cache_2"/>
    <property type="match status" value="1"/>
</dbReference>
<protein>
    <submittedName>
        <fullName evidence="15">Chemotaxis protein</fullName>
    </submittedName>
</protein>
<dbReference type="SMART" id="SM00283">
    <property type="entry name" value="MA"/>
    <property type="match status" value="1"/>
</dbReference>
<evidence type="ECO:0000313" key="16">
    <source>
        <dbReference type="Proteomes" id="UP000218896"/>
    </source>
</evidence>
<keyword evidence="6 11" id="KW-0472">Membrane</keyword>
<dbReference type="SMART" id="SM00304">
    <property type="entry name" value="HAMP"/>
    <property type="match status" value="1"/>
</dbReference>
<dbReference type="CDD" id="cd11386">
    <property type="entry name" value="MCP_signal"/>
    <property type="match status" value="1"/>
</dbReference>
<keyword evidence="2" id="KW-1003">Cell membrane</keyword>
<evidence type="ECO:0000256" key="6">
    <source>
        <dbReference type="ARBA" id="ARBA00023136"/>
    </source>
</evidence>
<dbReference type="GO" id="GO:0005886">
    <property type="term" value="C:plasma membrane"/>
    <property type="evidence" value="ECO:0007669"/>
    <property type="project" value="UniProtKB-SubCell"/>
</dbReference>
<dbReference type="PANTHER" id="PTHR32089:SF119">
    <property type="entry name" value="METHYL-ACCEPTING CHEMOTAXIS PROTEIN CTPL"/>
    <property type="match status" value="1"/>
</dbReference>
<evidence type="ECO:0000259" key="14">
    <source>
        <dbReference type="PROSITE" id="PS50885"/>
    </source>
</evidence>
<dbReference type="CDD" id="cd06225">
    <property type="entry name" value="HAMP"/>
    <property type="match status" value="1"/>
</dbReference>
<comment type="subcellular location">
    <subcellularLocation>
        <location evidence="1">Cell inner membrane</location>
        <topology evidence="1">Multi-pass membrane protein</topology>
    </subcellularLocation>
</comment>
<feature type="domain" description="HAMP" evidence="14">
    <location>
        <begin position="228"/>
        <end position="282"/>
    </location>
</feature>
<dbReference type="CDD" id="cd18774">
    <property type="entry name" value="PDC2_HK_sensor"/>
    <property type="match status" value="1"/>
</dbReference>
<evidence type="ECO:0000256" key="4">
    <source>
        <dbReference type="ARBA" id="ARBA00022692"/>
    </source>
</evidence>
<dbReference type="FunFam" id="1.10.287.950:FF:000001">
    <property type="entry name" value="Methyl-accepting chemotaxis sensory transducer"/>
    <property type="match status" value="1"/>
</dbReference>
<dbReference type="InterPro" id="IPR033480">
    <property type="entry name" value="sCache_2"/>
</dbReference>
<evidence type="ECO:0000256" key="8">
    <source>
        <dbReference type="ARBA" id="ARBA00029447"/>
    </source>
</evidence>
<evidence type="ECO:0000256" key="9">
    <source>
        <dbReference type="PROSITE-ProRule" id="PRU00284"/>
    </source>
</evidence>
<keyword evidence="16" id="KW-1185">Reference proteome</keyword>
<sequence>MRIRHYENSETNTMLALMRRFTIRQRLMGLVGVAFLVLLGLVLMVANDFEEGLYNSSKERTRNLVQSTMTMVEHYYERQQDGELSESQAKRRAAEAVRNLRYGDDDYFWIHNMDLVMVMHPFSEDLEGKSLKDYEDPNGVRLFAEMNRTIRNEGGAGFVPYHWPKPGFDDPVRKISYVERFEPWGWVIGTGIYLDEQEAQYAAAMSGVVTLAVIGFLVLIGVSFLIVRSVTQPMGSAAAAMESIATGEGDLTRRLDDTGSDEVARVARSFNSFVARIQDMVRELRDVVGTNKEVAGSVRNSVTEAGQSFDQQKSELDTVASAIEEMTQTVDDVAKRISEAADAASTANDRASEGEHTAQEARDRMANLVQEVQQSSDAIGKLDEHAQNIGQVLDVIHGVADQTNLLALNAAIEAARAGEHGRGFAVVADEVRNLASRTQQSTDEIREMINQLQEGTRHAVETMQRSSEQTQSMQTSVDSAREALEAIAGSVSTITDMTQHVATSAEEQSQASNEISASLNHLTTLAGQVREELNSIQEQSQSLGSAADSIESMVRQFRVD</sequence>
<keyword evidence="4 11" id="KW-0812">Transmembrane</keyword>
<feature type="transmembrane region" description="Helical" evidence="11">
    <location>
        <begin position="201"/>
        <end position="227"/>
    </location>
</feature>
<evidence type="ECO:0000259" key="12">
    <source>
        <dbReference type="PROSITE" id="PS50111"/>
    </source>
</evidence>
<evidence type="ECO:0000256" key="10">
    <source>
        <dbReference type="SAM" id="MobiDB-lite"/>
    </source>
</evidence>
<proteinExistence type="inferred from homology"/>
<dbReference type="PROSITE" id="PS50885">
    <property type="entry name" value="HAMP"/>
    <property type="match status" value="1"/>
</dbReference>
<dbReference type="SUPFAM" id="SSF58104">
    <property type="entry name" value="Methyl-accepting chemotaxis protein (MCP) signaling domain"/>
    <property type="match status" value="1"/>
</dbReference>
<comment type="caution">
    <text evidence="15">The sequence shown here is derived from an EMBL/GenBank/DDBJ whole genome shotgun (WGS) entry which is preliminary data.</text>
</comment>
<dbReference type="InterPro" id="IPR004090">
    <property type="entry name" value="Chemotax_Me-accpt_rcpt"/>
</dbReference>
<feature type="domain" description="Methyl-accepting transducer" evidence="12">
    <location>
        <begin position="287"/>
        <end position="523"/>
    </location>
</feature>
<reference evidence="15 16" key="1">
    <citation type="submission" date="2017-08" db="EMBL/GenBank/DDBJ databases">
        <title>Halovibrio sewagensis sp. nov., isolated from wastewater of high salinity.</title>
        <authorList>
            <person name="Dong X."/>
            <person name="Zhang G."/>
        </authorList>
    </citation>
    <scope>NUCLEOTIDE SEQUENCE [LARGE SCALE GENOMIC DNA]</scope>
    <source>
        <strain evidence="15 16">YL5-2</strain>
    </source>
</reference>
<dbReference type="EMBL" id="NSKD01000001">
    <property type="protein sequence ID" value="PAU82203.1"/>
    <property type="molecule type" value="Genomic_DNA"/>
</dbReference>
<gene>
    <name evidence="15" type="ORF">CK501_03405</name>
</gene>
<dbReference type="InterPro" id="IPR000727">
    <property type="entry name" value="T_SNARE_dom"/>
</dbReference>
<keyword evidence="7 9" id="KW-0807">Transducer</keyword>
<dbReference type="GO" id="GO:0007165">
    <property type="term" value="P:signal transduction"/>
    <property type="evidence" value="ECO:0007669"/>
    <property type="project" value="UniProtKB-KW"/>
</dbReference>
<dbReference type="AlphaFoldDB" id="A0A2A2FCC5"/>
<evidence type="ECO:0000256" key="7">
    <source>
        <dbReference type="ARBA" id="ARBA00023224"/>
    </source>
</evidence>
<dbReference type="Gene3D" id="3.30.450.20">
    <property type="entry name" value="PAS domain"/>
    <property type="match status" value="1"/>
</dbReference>
<dbReference type="InterPro" id="IPR004010">
    <property type="entry name" value="Double_Cache_2"/>
</dbReference>
<accession>A0A2A2FCC5</accession>
<dbReference type="Pfam" id="PF08269">
    <property type="entry name" value="dCache_2"/>
    <property type="match status" value="1"/>
</dbReference>
<dbReference type="PANTHER" id="PTHR32089">
    <property type="entry name" value="METHYL-ACCEPTING CHEMOTAXIS PROTEIN MCPB"/>
    <property type="match status" value="1"/>
</dbReference>
<comment type="similarity">
    <text evidence="8">Belongs to the methyl-accepting chemotaxis (MCP) protein family.</text>
</comment>
<dbReference type="GO" id="GO:0006935">
    <property type="term" value="P:chemotaxis"/>
    <property type="evidence" value="ECO:0007669"/>
    <property type="project" value="InterPro"/>
</dbReference>
<feature type="domain" description="T-SNARE coiled-coil homology" evidence="13">
    <location>
        <begin position="474"/>
        <end position="536"/>
    </location>
</feature>
<dbReference type="PROSITE" id="PS50111">
    <property type="entry name" value="CHEMOTAXIS_TRANSDUC_2"/>
    <property type="match status" value="1"/>
</dbReference>
<dbReference type="PRINTS" id="PR00260">
    <property type="entry name" value="CHEMTRNSDUCR"/>
</dbReference>
<keyword evidence="3" id="KW-0997">Cell inner membrane</keyword>
<dbReference type="Gene3D" id="1.10.287.950">
    <property type="entry name" value="Methyl-accepting chemotaxis protein"/>
    <property type="match status" value="1"/>
</dbReference>